<dbReference type="EMBL" id="JADCKL010000012">
    <property type="protein sequence ID" value="MBE5064037.1"/>
    <property type="molecule type" value="Genomic_DNA"/>
</dbReference>
<dbReference type="Proteomes" id="UP000758652">
    <property type="component" value="Unassembled WGS sequence"/>
</dbReference>
<reference evidence="1 2" key="1">
    <citation type="submission" date="2020-10" db="EMBL/GenBank/DDBJ databases">
        <title>ChiBAC.</title>
        <authorList>
            <person name="Zenner C."/>
            <person name="Hitch T.C.A."/>
            <person name="Clavel T."/>
        </authorList>
    </citation>
    <scope>NUCLEOTIDE SEQUENCE [LARGE SCALE GENOMIC DNA]</scope>
    <source>
        <strain evidence="1 2">DSM 108991</strain>
    </source>
</reference>
<keyword evidence="2" id="KW-1185">Reference proteome</keyword>
<gene>
    <name evidence="1" type="ORF">INF30_12315</name>
</gene>
<sequence length="132" mass="15749">MQKYGMTKIFPIDYSKSVEIFEKYGDILKRNQCYMNVWKLFYKTHMFDGWNVSICFGYSIVTAYDSTICVEHAFLMTKGNEILDITCRRKESKYFVLASFTAEEYLNFILQSEITDLSNLRFLQELKKDFEK</sequence>
<evidence type="ECO:0000313" key="2">
    <source>
        <dbReference type="Proteomes" id="UP000758652"/>
    </source>
</evidence>
<protein>
    <submittedName>
        <fullName evidence="1">Uncharacterized protein</fullName>
    </submittedName>
</protein>
<evidence type="ECO:0000313" key="1">
    <source>
        <dbReference type="EMBL" id="MBE5064037.1"/>
    </source>
</evidence>
<dbReference type="RefSeq" id="WP_226395440.1">
    <property type="nucleotide sequence ID" value="NZ_JADCKL010000012.1"/>
</dbReference>
<comment type="caution">
    <text evidence="1">The sequence shown here is derived from an EMBL/GenBank/DDBJ whole genome shotgun (WGS) entry which is preliminary data.</text>
</comment>
<organism evidence="1 2">
    <name type="scientific">Claveliimonas monacensis</name>
    <dbReference type="NCBI Taxonomy" id="2779351"/>
    <lineage>
        <taxon>Bacteria</taxon>
        <taxon>Bacillati</taxon>
        <taxon>Bacillota</taxon>
        <taxon>Clostridia</taxon>
        <taxon>Lachnospirales</taxon>
        <taxon>Lachnospiraceae</taxon>
        <taxon>Claveliimonas</taxon>
    </lineage>
</organism>
<proteinExistence type="predicted"/>
<name>A0ABR9RN86_9FIRM</name>
<accession>A0ABR9RN86</accession>